<dbReference type="AlphaFoldDB" id="A0A4V1FZL0"/>
<dbReference type="RefSeq" id="WP_138244710.1">
    <property type="nucleotide sequence ID" value="NZ_CP040330.1"/>
</dbReference>
<feature type="transmembrane region" description="Helical" evidence="1">
    <location>
        <begin position="41"/>
        <end position="59"/>
    </location>
</feature>
<keyword evidence="1" id="KW-0472">Membrane</keyword>
<sequence>MSTFVSRLSILLVVATAIAVVLVGWAGGFITIESLERSESAVVVGLSLLVLSGLVAVLYEPLEVDDESN</sequence>
<feature type="transmembrane region" description="Helical" evidence="1">
    <location>
        <begin position="6"/>
        <end position="29"/>
    </location>
</feature>
<dbReference type="Proteomes" id="UP000302218">
    <property type="component" value="Chromosome"/>
</dbReference>
<reference evidence="3" key="1">
    <citation type="submission" date="2019-05" db="EMBL/GenBank/DDBJ databases">
        <title>Genome sequence and methylation pattern of the halophilic Archaeon Natrinema versiforme BOL5-4.</title>
        <authorList>
            <person name="DasSarma P."/>
            <person name="Anton B.P."/>
            <person name="DasSarma S.L."/>
            <person name="Martinez F.L."/>
            <person name="Guzman D."/>
            <person name="Roberts R.J."/>
            <person name="DasSarma S."/>
        </authorList>
    </citation>
    <scope>NUCLEOTIDE SEQUENCE [LARGE SCALE GENOMIC DNA]</scope>
    <source>
        <strain evidence="3">BOL5-4</strain>
    </source>
</reference>
<keyword evidence="1" id="KW-0812">Transmembrane</keyword>
<evidence type="ECO:0000313" key="2">
    <source>
        <dbReference type="EMBL" id="QCS42216.1"/>
    </source>
</evidence>
<dbReference type="EMBL" id="CP040330">
    <property type="protein sequence ID" value="QCS42216.1"/>
    <property type="molecule type" value="Genomic_DNA"/>
</dbReference>
<evidence type="ECO:0000256" key="1">
    <source>
        <dbReference type="SAM" id="Phobius"/>
    </source>
</evidence>
<accession>A0A4V1FZL0</accession>
<dbReference type="KEGG" id="nvr:FEJ81_07530"/>
<keyword evidence="1" id="KW-1133">Transmembrane helix</keyword>
<dbReference type="GeneID" id="40265113"/>
<gene>
    <name evidence="2" type="ORF">FEJ81_07530</name>
</gene>
<protein>
    <submittedName>
        <fullName evidence="2">Uncharacterized protein</fullName>
    </submittedName>
</protein>
<evidence type="ECO:0000313" key="3">
    <source>
        <dbReference type="Proteomes" id="UP000302218"/>
    </source>
</evidence>
<proteinExistence type="predicted"/>
<name>A0A4V1FZL0_9EURY</name>
<organism evidence="2 3">
    <name type="scientific">Natrinema versiforme</name>
    <dbReference type="NCBI Taxonomy" id="88724"/>
    <lineage>
        <taxon>Archaea</taxon>
        <taxon>Methanobacteriati</taxon>
        <taxon>Methanobacteriota</taxon>
        <taxon>Stenosarchaea group</taxon>
        <taxon>Halobacteria</taxon>
        <taxon>Halobacteriales</taxon>
        <taxon>Natrialbaceae</taxon>
        <taxon>Natrinema</taxon>
    </lineage>
</organism>